<dbReference type="AlphaFoldDB" id="M3BAX9"/>
<reference evidence="1 2" key="1">
    <citation type="journal article" date="2012" name="PLoS Pathog.">
        <title>Diverse lifestyles and strategies of plant pathogenesis encoded in the genomes of eighteen Dothideomycetes fungi.</title>
        <authorList>
            <person name="Ohm R.A."/>
            <person name="Feau N."/>
            <person name="Henrissat B."/>
            <person name="Schoch C.L."/>
            <person name="Horwitz B.A."/>
            <person name="Barry K.W."/>
            <person name="Condon B.J."/>
            <person name="Copeland A.C."/>
            <person name="Dhillon B."/>
            <person name="Glaser F."/>
            <person name="Hesse C.N."/>
            <person name="Kosti I."/>
            <person name="LaButti K."/>
            <person name="Lindquist E.A."/>
            <person name="Lucas S."/>
            <person name="Salamov A.A."/>
            <person name="Bradshaw R.E."/>
            <person name="Ciuffetti L."/>
            <person name="Hamelin R.C."/>
            <person name="Kema G.H.J."/>
            <person name="Lawrence C."/>
            <person name="Scott J.A."/>
            <person name="Spatafora J.W."/>
            <person name="Turgeon B.G."/>
            <person name="de Wit P.J.G.M."/>
            <person name="Zhong S."/>
            <person name="Goodwin S.B."/>
            <person name="Grigoriev I.V."/>
        </authorList>
    </citation>
    <scope>NUCLEOTIDE SEQUENCE [LARGE SCALE GENOMIC DNA]</scope>
    <source>
        <strain evidence="1 2">CIRAD86</strain>
    </source>
</reference>
<evidence type="ECO:0000313" key="1">
    <source>
        <dbReference type="EMBL" id="EME86383.1"/>
    </source>
</evidence>
<dbReference type="VEuPathDB" id="FungiDB:MYCFIDRAFT_89110"/>
<dbReference type="eggNOG" id="ENOG502RVY1">
    <property type="taxonomic scope" value="Eukaryota"/>
</dbReference>
<gene>
    <name evidence="1" type="ORF">MYCFIDRAFT_89110</name>
</gene>
<dbReference type="OrthoDB" id="3633490at2759"/>
<dbReference type="Proteomes" id="UP000016932">
    <property type="component" value="Unassembled WGS sequence"/>
</dbReference>
<dbReference type="HOGENOM" id="CLU_842316_0_0_1"/>
<dbReference type="KEGG" id="pfj:MYCFIDRAFT_89110"/>
<dbReference type="EMBL" id="KB446556">
    <property type="protein sequence ID" value="EME86383.1"/>
    <property type="molecule type" value="Genomic_DNA"/>
</dbReference>
<organism evidence="1 2">
    <name type="scientific">Pseudocercospora fijiensis (strain CIRAD86)</name>
    <name type="common">Black leaf streak disease fungus</name>
    <name type="synonym">Mycosphaerella fijiensis</name>
    <dbReference type="NCBI Taxonomy" id="383855"/>
    <lineage>
        <taxon>Eukaryota</taxon>
        <taxon>Fungi</taxon>
        <taxon>Dikarya</taxon>
        <taxon>Ascomycota</taxon>
        <taxon>Pezizomycotina</taxon>
        <taxon>Dothideomycetes</taxon>
        <taxon>Dothideomycetidae</taxon>
        <taxon>Mycosphaerellales</taxon>
        <taxon>Mycosphaerellaceae</taxon>
        <taxon>Pseudocercospora</taxon>
    </lineage>
</organism>
<sequence length="330" mass="37710">MHLGKRRAESPAGTRSRKRLSLTSLAAKASTTSLRYEPDGSFLNIFMANGRLKRNSSSSLRTPSRPLLRPAPLQLGLHLSQRPLQTHPHYDLASIKEITIFPTSLAMIKSNWIFRFTMNCTPQLGPPLPDHIEQQLYQRCLSSRLYPRPERLPYIHIGSTALGFRVNFYLILPYASTASSASGTGHMSYSDLQRVYDGAIRPALDAAYPRRQPWPCWMDAKNESHLKPLKSRRKSSRSEIQEERMHCEGLAAFWNAIEESSEKIEVAHLLRGKQLIAYGDVAVHDWQTDWQHDPYPSIRTPNLCTQDDTPSTRRFHAADETHYYAFDHDL</sequence>
<accession>M3BAX9</accession>
<proteinExistence type="predicted"/>
<dbReference type="GeneID" id="19342776"/>
<keyword evidence="2" id="KW-1185">Reference proteome</keyword>
<dbReference type="RefSeq" id="XP_007923678.1">
    <property type="nucleotide sequence ID" value="XM_007925487.1"/>
</dbReference>
<evidence type="ECO:0000313" key="2">
    <source>
        <dbReference type="Proteomes" id="UP000016932"/>
    </source>
</evidence>
<protein>
    <submittedName>
        <fullName evidence="1">Uncharacterized protein</fullName>
    </submittedName>
</protein>
<name>M3BAX9_PSEFD</name>